<dbReference type="OrthoDB" id="5243781at2"/>
<dbReference type="Proteomes" id="UP000252586">
    <property type="component" value="Unassembled WGS sequence"/>
</dbReference>
<evidence type="ECO:0000256" key="1">
    <source>
        <dbReference type="ARBA" id="ARBA00022631"/>
    </source>
</evidence>
<organism evidence="3 4">
    <name type="scientific">Nocardia puris</name>
    <dbReference type="NCBI Taxonomy" id="208602"/>
    <lineage>
        <taxon>Bacteria</taxon>
        <taxon>Bacillati</taxon>
        <taxon>Actinomycetota</taxon>
        <taxon>Actinomycetes</taxon>
        <taxon>Mycobacteriales</taxon>
        <taxon>Nocardiaceae</taxon>
        <taxon>Nocardia</taxon>
    </lineage>
</organism>
<gene>
    <name evidence="3" type="ORF">DFR74_11139</name>
</gene>
<evidence type="ECO:0000259" key="2">
    <source>
        <dbReference type="Pfam" id="PF09349"/>
    </source>
</evidence>
<protein>
    <submittedName>
        <fullName evidence="3">2-oxo-4-hydroxy-4-carboxy-5-ureidoimidazoline decarboxylase</fullName>
    </submittedName>
</protein>
<sequence>MLMHQGIGLDRFNSLTRSRAVHAMFECCCNVTWAAAMADGRPYADRAALLAKADVELLALSGADLDRALDVVAHETIPGREEHGVTELARITRARIEDLLGPEGGWPEY</sequence>
<comment type="caution">
    <text evidence="3">The sequence shown here is derived from an EMBL/GenBank/DDBJ whole genome shotgun (WGS) entry which is preliminary data.</text>
</comment>
<accession>A0A366DBD2</accession>
<feature type="domain" description="Oxo-4-hydroxy-4-carboxy-5-ureidoimidazoline decarboxylase" evidence="2">
    <location>
        <begin position="13"/>
        <end position="75"/>
    </location>
</feature>
<dbReference type="STRING" id="1210090.GCA_001613185_05823"/>
<dbReference type="Gene3D" id="1.10.3330.10">
    <property type="entry name" value="Oxo-4-hydroxy-4-carboxy-5-ureidoimidazoline decarboxylase"/>
    <property type="match status" value="1"/>
</dbReference>
<dbReference type="InterPro" id="IPR036778">
    <property type="entry name" value="OHCU_decarboxylase_sf"/>
</dbReference>
<reference evidence="3 4" key="1">
    <citation type="submission" date="2018-06" db="EMBL/GenBank/DDBJ databases">
        <title>Genomic Encyclopedia of Type Strains, Phase IV (KMG-IV): sequencing the most valuable type-strain genomes for metagenomic binning, comparative biology and taxonomic classification.</title>
        <authorList>
            <person name="Goeker M."/>
        </authorList>
    </citation>
    <scope>NUCLEOTIDE SEQUENCE [LARGE SCALE GENOMIC DNA]</scope>
    <source>
        <strain evidence="3 4">DSM 44599</strain>
    </source>
</reference>
<keyword evidence="4" id="KW-1185">Reference proteome</keyword>
<proteinExistence type="predicted"/>
<name>A0A366DBD2_9NOCA</name>
<dbReference type="GO" id="GO:0006144">
    <property type="term" value="P:purine nucleobase metabolic process"/>
    <property type="evidence" value="ECO:0007669"/>
    <property type="project" value="UniProtKB-KW"/>
</dbReference>
<dbReference type="EMBL" id="QNRE01000011">
    <property type="protein sequence ID" value="RBO87333.1"/>
    <property type="molecule type" value="Genomic_DNA"/>
</dbReference>
<dbReference type="InterPro" id="IPR018020">
    <property type="entry name" value="OHCU_decarboxylase"/>
</dbReference>
<dbReference type="AlphaFoldDB" id="A0A366DBD2"/>
<keyword evidence="1" id="KW-0659">Purine metabolism</keyword>
<dbReference type="SUPFAM" id="SSF158694">
    <property type="entry name" value="UraD-Like"/>
    <property type="match status" value="1"/>
</dbReference>
<dbReference type="RefSeq" id="WP_067513260.1">
    <property type="nucleotide sequence ID" value="NZ_CP107943.1"/>
</dbReference>
<dbReference type="Pfam" id="PF09349">
    <property type="entry name" value="OHCU_decarbox"/>
    <property type="match status" value="1"/>
</dbReference>
<evidence type="ECO:0000313" key="3">
    <source>
        <dbReference type="EMBL" id="RBO87333.1"/>
    </source>
</evidence>
<evidence type="ECO:0000313" key="4">
    <source>
        <dbReference type="Proteomes" id="UP000252586"/>
    </source>
</evidence>